<name>A0A6J4RBD2_9ACTN</name>
<evidence type="ECO:0000259" key="3">
    <source>
        <dbReference type="PROSITE" id="PS51826"/>
    </source>
</evidence>
<feature type="compositionally biased region" description="Low complexity" evidence="2">
    <location>
        <begin position="306"/>
        <end position="315"/>
    </location>
</feature>
<dbReference type="EMBL" id="CADCVI010000116">
    <property type="protein sequence ID" value="CAA9469370.1"/>
    <property type="molecule type" value="Genomic_DNA"/>
</dbReference>
<evidence type="ECO:0000256" key="1">
    <source>
        <dbReference type="ARBA" id="ARBA00007317"/>
    </source>
</evidence>
<proteinExistence type="inferred from homology"/>
<dbReference type="InterPro" id="IPR004167">
    <property type="entry name" value="PSBD"/>
</dbReference>
<evidence type="ECO:0000256" key="2">
    <source>
        <dbReference type="SAM" id="MobiDB-lite"/>
    </source>
</evidence>
<comment type="similarity">
    <text evidence="1">Belongs to the 2-oxoacid dehydrogenase family.</text>
</comment>
<protein>
    <recommendedName>
        <fullName evidence="3">Peripheral subunit-binding (PSBD) domain-containing protein</fullName>
    </recommendedName>
</protein>
<feature type="domain" description="Peripheral subunit-binding (PSBD)" evidence="3">
    <location>
        <begin position="329"/>
        <end position="366"/>
    </location>
</feature>
<dbReference type="SUPFAM" id="SSF47005">
    <property type="entry name" value="Peripheral subunit-binding domain of 2-oxo acid dehydrogenase complex"/>
    <property type="match status" value="1"/>
</dbReference>
<reference evidence="4" key="1">
    <citation type="submission" date="2020-02" db="EMBL/GenBank/DDBJ databases">
        <authorList>
            <person name="Meier V. D."/>
        </authorList>
    </citation>
    <scope>NUCLEOTIDE SEQUENCE</scope>
    <source>
        <strain evidence="4">AVDCRST_MAG25</strain>
    </source>
</reference>
<gene>
    <name evidence="4" type="ORF">AVDCRST_MAG25-1919</name>
</gene>
<dbReference type="SUPFAM" id="SSF57997">
    <property type="entry name" value="Tropomyosin"/>
    <property type="match status" value="1"/>
</dbReference>
<sequence>MERSNGAFADPVKLWGQWYENTSRVWTDAMKSAQDGGYADPYGLYRQWISAVSQNGTLGLNGKEHAAAVSPGSMPGMGGMPQMDQKSIQENTQRWLAMTAETYRKAAEMSTSLLELGPRWLNMLEEVRTNIFNGDALPTDPLSFGVRWYNATSEPLSRFVGEILESEDFLEGSSRFFENYATLYKVFSKNSEEYLHTVQLPTRSDMSRVAGLVVALESKVDGVEEALEDMELEASVNDGFESVERKIGNAVNRIRSVEGSVGGVESRLGAVESSVGNVEDRLGTVEGKLDRLLAAVESLGNAQASAQAPAAEAASRNGNSEDSSEPEIRATTAARRRAEEMGVDLASIDGTGPNGQVTVGDVRKKGES</sequence>
<dbReference type="Gene3D" id="4.10.320.10">
    <property type="entry name" value="E3-binding domain"/>
    <property type="match status" value="1"/>
</dbReference>
<dbReference type="InterPro" id="IPR036625">
    <property type="entry name" value="E3-bd_dom_sf"/>
</dbReference>
<dbReference type="GO" id="GO:0016746">
    <property type="term" value="F:acyltransferase activity"/>
    <property type="evidence" value="ECO:0007669"/>
    <property type="project" value="InterPro"/>
</dbReference>
<dbReference type="AlphaFoldDB" id="A0A6J4RBD2"/>
<dbReference type="Gene3D" id="1.20.5.340">
    <property type="match status" value="1"/>
</dbReference>
<evidence type="ECO:0000313" key="4">
    <source>
        <dbReference type="EMBL" id="CAA9469370.1"/>
    </source>
</evidence>
<dbReference type="PROSITE" id="PS51826">
    <property type="entry name" value="PSBD"/>
    <property type="match status" value="1"/>
</dbReference>
<feature type="region of interest" description="Disordered" evidence="2">
    <location>
        <begin position="306"/>
        <end position="368"/>
    </location>
</feature>
<dbReference type="Pfam" id="PF02817">
    <property type="entry name" value="E3_binding"/>
    <property type="match status" value="1"/>
</dbReference>
<accession>A0A6J4RBD2</accession>
<organism evidence="4">
    <name type="scientific">uncultured Rubrobacteraceae bacterium</name>
    <dbReference type="NCBI Taxonomy" id="349277"/>
    <lineage>
        <taxon>Bacteria</taxon>
        <taxon>Bacillati</taxon>
        <taxon>Actinomycetota</taxon>
        <taxon>Rubrobacteria</taxon>
        <taxon>Rubrobacterales</taxon>
        <taxon>Rubrobacteraceae</taxon>
        <taxon>environmental samples</taxon>
    </lineage>
</organism>